<keyword evidence="1" id="KW-0732">Signal</keyword>
<proteinExistence type="predicted"/>
<feature type="chain" id="PRO_5036973298" description="Pilus formation protein N-terminal domain-containing protein" evidence="1">
    <location>
        <begin position="19"/>
        <end position="151"/>
    </location>
</feature>
<feature type="signal peptide" evidence="1">
    <location>
        <begin position="1"/>
        <end position="18"/>
    </location>
</feature>
<dbReference type="InterPro" id="IPR032789">
    <property type="entry name" value="T2SS-T3SS_pil_N"/>
</dbReference>
<keyword evidence="4" id="KW-1185">Reference proteome</keyword>
<dbReference type="Pfam" id="PF13629">
    <property type="entry name" value="T2SS-T3SS_pil_N"/>
    <property type="match status" value="1"/>
</dbReference>
<protein>
    <recommendedName>
        <fullName evidence="2">Pilus formation protein N-terminal domain-containing protein</fullName>
    </recommendedName>
</protein>
<organism evidence="3 4">
    <name type="scientific">Devosia pacifica</name>
    <dbReference type="NCBI Taxonomy" id="1335967"/>
    <lineage>
        <taxon>Bacteria</taxon>
        <taxon>Pseudomonadati</taxon>
        <taxon>Pseudomonadota</taxon>
        <taxon>Alphaproteobacteria</taxon>
        <taxon>Hyphomicrobiales</taxon>
        <taxon>Devosiaceae</taxon>
        <taxon>Devosia</taxon>
    </lineage>
</organism>
<name>A0A918SB42_9HYPH</name>
<dbReference type="Proteomes" id="UP000646579">
    <property type="component" value="Unassembled WGS sequence"/>
</dbReference>
<feature type="domain" description="Pilus formation protein N-terminal" evidence="2">
    <location>
        <begin position="31"/>
        <end position="97"/>
    </location>
</feature>
<evidence type="ECO:0000256" key="1">
    <source>
        <dbReference type="SAM" id="SignalP"/>
    </source>
</evidence>
<evidence type="ECO:0000313" key="4">
    <source>
        <dbReference type="Proteomes" id="UP000646579"/>
    </source>
</evidence>
<comment type="caution">
    <text evidence="3">The sequence shown here is derived from an EMBL/GenBank/DDBJ whole genome shotgun (WGS) entry which is preliminary data.</text>
</comment>
<dbReference type="AlphaFoldDB" id="A0A918SB42"/>
<evidence type="ECO:0000259" key="2">
    <source>
        <dbReference type="Pfam" id="PF13629"/>
    </source>
</evidence>
<accession>A0A918SB42</accession>
<gene>
    <name evidence="3" type="ORF">GCM10007989_30040</name>
</gene>
<reference evidence="3" key="1">
    <citation type="journal article" date="2014" name="Int. J. Syst. Evol. Microbiol.">
        <title>Complete genome sequence of Corynebacterium casei LMG S-19264T (=DSM 44701T), isolated from a smear-ripened cheese.</title>
        <authorList>
            <consortium name="US DOE Joint Genome Institute (JGI-PGF)"/>
            <person name="Walter F."/>
            <person name="Albersmeier A."/>
            <person name="Kalinowski J."/>
            <person name="Ruckert C."/>
        </authorList>
    </citation>
    <scope>NUCLEOTIDE SEQUENCE</scope>
    <source>
        <strain evidence="3">KCTC 32437</strain>
    </source>
</reference>
<dbReference type="RefSeq" id="WP_244640217.1">
    <property type="nucleotide sequence ID" value="NZ_BMZE01000003.1"/>
</dbReference>
<evidence type="ECO:0000313" key="3">
    <source>
        <dbReference type="EMBL" id="GHA31965.1"/>
    </source>
</evidence>
<reference evidence="3" key="2">
    <citation type="submission" date="2020-09" db="EMBL/GenBank/DDBJ databases">
        <authorList>
            <person name="Sun Q."/>
            <person name="Kim S."/>
        </authorList>
    </citation>
    <scope>NUCLEOTIDE SEQUENCE</scope>
    <source>
        <strain evidence="3">KCTC 32437</strain>
    </source>
</reference>
<dbReference type="EMBL" id="BMZE01000003">
    <property type="protein sequence ID" value="GHA31965.1"/>
    <property type="molecule type" value="Genomic_DNA"/>
</dbReference>
<sequence>MRSLIAAVALSTALSTLSAPFAVGEESTMPISVTVNMARVLRISEPAATIIIGNPAIADVVIQDPQTLVLTGKGFGQTNLIVLDAAGEPIADTLLEVVTQTADNITVFQGREPTTLACNPTCKPTIMVGDSTNFTSNAIASSLLVQNATGQ</sequence>